<feature type="domain" description="Major facilitator superfamily (MFS) profile" evidence="6">
    <location>
        <begin position="56"/>
        <end position="485"/>
    </location>
</feature>
<keyword evidence="8" id="KW-1185">Reference proteome</keyword>
<organism evidence="7 8">
    <name type="scientific">Penicillium canescens</name>
    <dbReference type="NCBI Taxonomy" id="5083"/>
    <lineage>
        <taxon>Eukaryota</taxon>
        <taxon>Fungi</taxon>
        <taxon>Dikarya</taxon>
        <taxon>Ascomycota</taxon>
        <taxon>Pezizomycotina</taxon>
        <taxon>Eurotiomycetes</taxon>
        <taxon>Eurotiomycetidae</taxon>
        <taxon>Eurotiales</taxon>
        <taxon>Aspergillaceae</taxon>
        <taxon>Penicillium</taxon>
    </lineage>
</organism>
<feature type="transmembrane region" description="Helical" evidence="5">
    <location>
        <begin position="180"/>
        <end position="204"/>
    </location>
</feature>
<dbReference type="AlphaFoldDB" id="A0AAD6IN06"/>
<feature type="transmembrane region" description="Helical" evidence="5">
    <location>
        <begin position="286"/>
        <end position="304"/>
    </location>
</feature>
<feature type="transmembrane region" description="Helical" evidence="5">
    <location>
        <begin position="421"/>
        <end position="446"/>
    </location>
</feature>
<sequence>MHPISPESMDEPKPSIQGLLYQNSLELTPDGKYVRWVRDHPRHPRNWSGFRKAYDIILVCLLDLFITASSTAGSAAAAQAKYEYSMDETLATFVFVTIFLLGQVLGTIVFPPWSESFGRKKMYIFSSGLSAICCMIIGLVHPISAIIVVRIVAGMLSAIPYTIIGGTIEDMFNAHARIWAMFYWTIASNIGLILGPIMSSYIIAGLDWRWNFYIFAIIIGALTVGLCLIRESRPSLLLAREVEHLRTITTIQSIPPSLNHDHIPSLHGFMKESLIRPAQLFFQEPIIFTVSMMVSVVMSLIYIFTESLQSIFQAMGFSEAHASLIFITIGLGTVLSTFTRFLDSYILNYLRRQGRPIKPEHKLIGLVIGAPFLAIGLWWFAWTIPPDVQTSWIVPALSLVFVGYALTELDTALYGYISDSYLSYSASASAAIAFMRALVSGVVPLFTKQMFSGLGNNIAMTVLAVVATVFCIVPPVFVFYGERIRQASKFARYSWEIQEQMGKDEDDW</sequence>
<feature type="transmembrane region" description="Helical" evidence="5">
    <location>
        <begin position="210"/>
        <end position="229"/>
    </location>
</feature>
<dbReference type="InterPro" id="IPR020846">
    <property type="entry name" value="MFS_dom"/>
</dbReference>
<evidence type="ECO:0000256" key="2">
    <source>
        <dbReference type="ARBA" id="ARBA00022692"/>
    </source>
</evidence>
<comment type="subcellular location">
    <subcellularLocation>
        <location evidence="1">Membrane</location>
        <topology evidence="1">Multi-pass membrane protein</topology>
    </subcellularLocation>
</comment>
<dbReference type="Pfam" id="PF07690">
    <property type="entry name" value="MFS_1"/>
    <property type="match status" value="1"/>
</dbReference>
<dbReference type="Gene3D" id="1.20.1250.20">
    <property type="entry name" value="MFS general substrate transporter like domains"/>
    <property type="match status" value="1"/>
</dbReference>
<evidence type="ECO:0000313" key="7">
    <source>
        <dbReference type="EMBL" id="KAJ6057066.1"/>
    </source>
</evidence>
<dbReference type="GO" id="GO:0022857">
    <property type="term" value="F:transmembrane transporter activity"/>
    <property type="evidence" value="ECO:0007669"/>
    <property type="project" value="InterPro"/>
</dbReference>
<dbReference type="EMBL" id="JAQJZL010000001">
    <property type="protein sequence ID" value="KAJ6057066.1"/>
    <property type="molecule type" value="Genomic_DNA"/>
</dbReference>
<dbReference type="SUPFAM" id="SSF103473">
    <property type="entry name" value="MFS general substrate transporter"/>
    <property type="match status" value="1"/>
</dbReference>
<protein>
    <recommendedName>
        <fullName evidence="6">Major facilitator superfamily (MFS) profile domain-containing protein</fullName>
    </recommendedName>
</protein>
<dbReference type="InterPro" id="IPR011701">
    <property type="entry name" value="MFS"/>
</dbReference>
<feature type="transmembrane region" description="Helical" evidence="5">
    <location>
        <begin position="324"/>
        <end position="342"/>
    </location>
</feature>
<evidence type="ECO:0000256" key="3">
    <source>
        <dbReference type="ARBA" id="ARBA00022989"/>
    </source>
</evidence>
<keyword evidence="3 5" id="KW-1133">Transmembrane helix</keyword>
<feature type="transmembrane region" description="Helical" evidence="5">
    <location>
        <begin position="90"/>
        <end position="110"/>
    </location>
</feature>
<evidence type="ECO:0000256" key="4">
    <source>
        <dbReference type="ARBA" id="ARBA00023136"/>
    </source>
</evidence>
<keyword evidence="4 5" id="KW-0472">Membrane</keyword>
<evidence type="ECO:0000313" key="8">
    <source>
        <dbReference type="Proteomes" id="UP001219568"/>
    </source>
</evidence>
<proteinExistence type="predicted"/>
<dbReference type="PANTHER" id="PTHR23502:SF157">
    <property type="entry name" value="MAJOR FACILITATOR SUPERFAMILY (MFS) PROFILE DOMAIN-CONTAINING PROTEIN-RELATED"/>
    <property type="match status" value="1"/>
</dbReference>
<feature type="transmembrane region" description="Helical" evidence="5">
    <location>
        <begin position="390"/>
        <end position="409"/>
    </location>
</feature>
<dbReference type="GO" id="GO:0016020">
    <property type="term" value="C:membrane"/>
    <property type="evidence" value="ECO:0007669"/>
    <property type="project" value="UniProtKB-SubCell"/>
</dbReference>
<evidence type="ECO:0000259" key="6">
    <source>
        <dbReference type="PROSITE" id="PS50850"/>
    </source>
</evidence>
<name>A0AAD6IN06_PENCN</name>
<feature type="transmembrane region" description="Helical" evidence="5">
    <location>
        <begin position="53"/>
        <end position="78"/>
    </location>
</feature>
<comment type="caution">
    <text evidence="7">The sequence shown here is derived from an EMBL/GenBank/DDBJ whole genome shotgun (WGS) entry which is preliminary data.</text>
</comment>
<dbReference type="InterPro" id="IPR036259">
    <property type="entry name" value="MFS_trans_sf"/>
</dbReference>
<dbReference type="PANTHER" id="PTHR23502">
    <property type="entry name" value="MAJOR FACILITATOR SUPERFAMILY"/>
    <property type="match status" value="1"/>
</dbReference>
<dbReference type="Proteomes" id="UP001219568">
    <property type="component" value="Unassembled WGS sequence"/>
</dbReference>
<feature type="transmembrane region" description="Helical" evidence="5">
    <location>
        <begin position="147"/>
        <end position="168"/>
    </location>
</feature>
<dbReference type="PROSITE" id="PS50850">
    <property type="entry name" value="MFS"/>
    <property type="match status" value="1"/>
</dbReference>
<feature type="transmembrane region" description="Helical" evidence="5">
    <location>
        <begin position="458"/>
        <end position="480"/>
    </location>
</feature>
<evidence type="ECO:0000256" key="5">
    <source>
        <dbReference type="SAM" id="Phobius"/>
    </source>
</evidence>
<keyword evidence="2 5" id="KW-0812">Transmembrane</keyword>
<feature type="transmembrane region" description="Helical" evidence="5">
    <location>
        <begin position="122"/>
        <end position="141"/>
    </location>
</feature>
<feature type="transmembrane region" description="Helical" evidence="5">
    <location>
        <begin position="363"/>
        <end position="384"/>
    </location>
</feature>
<evidence type="ECO:0000256" key="1">
    <source>
        <dbReference type="ARBA" id="ARBA00004141"/>
    </source>
</evidence>
<reference evidence="7" key="2">
    <citation type="submission" date="2023-01" db="EMBL/GenBank/DDBJ databases">
        <authorList>
            <person name="Petersen C."/>
        </authorList>
    </citation>
    <scope>NUCLEOTIDE SEQUENCE</scope>
    <source>
        <strain evidence="7">IBT 15450</strain>
    </source>
</reference>
<reference evidence="7" key="1">
    <citation type="journal article" date="2023" name="IMA Fungus">
        <title>Comparative genomic study of the Penicillium genus elucidates a diverse pangenome and 15 lateral gene transfer events.</title>
        <authorList>
            <person name="Petersen C."/>
            <person name="Sorensen T."/>
            <person name="Nielsen M.R."/>
            <person name="Sondergaard T.E."/>
            <person name="Sorensen J.L."/>
            <person name="Fitzpatrick D.A."/>
            <person name="Frisvad J.C."/>
            <person name="Nielsen K.L."/>
        </authorList>
    </citation>
    <scope>NUCLEOTIDE SEQUENCE</scope>
    <source>
        <strain evidence="7">IBT 15450</strain>
    </source>
</reference>
<gene>
    <name evidence="7" type="ORF">N7460_000340</name>
</gene>
<accession>A0AAD6IN06</accession>